<dbReference type="SUPFAM" id="SSF47406">
    <property type="entry name" value="SinR repressor dimerisation domain-like"/>
    <property type="match status" value="1"/>
</dbReference>
<feature type="domain" description="Sin" evidence="1">
    <location>
        <begin position="1"/>
        <end position="35"/>
    </location>
</feature>
<dbReference type="EMBL" id="PZJJ01000032">
    <property type="protein sequence ID" value="PTL37811.1"/>
    <property type="molecule type" value="Genomic_DNA"/>
</dbReference>
<evidence type="ECO:0000313" key="3">
    <source>
        <dbReference type="Proteomes" id="UP000240509"/>
    </source>
</evidence>
<keyword evidence="3" id="KW-1185">Reference proteome</keyword>
<proteinExistence type="predicted"/>
<dbReference type="InterPro" id="IPR010981">
    <property type="entry name" value="SinR/SinI_dimer_dom"/>
</dbReference>
<gene>
    <name evidence="2" type="ORF">C6Y45_14440</name>
</gene>
<dbReference type="InterPro" id="IPR036281">
    <property type="entry name" value="SinR/SinI_dimer_dom_sf"/>
</dbReference>
<dbReference type="GO" id="GO:0046983">
    <property type="term" value="F:protein dimerization activity"/>
    <property type="evidence" value="ECO:0007669"/>
    <property type="project" value="InterPro"/>
</dbReference>
<protein>
    <recommendedName>
        <fullName evidence="1">Sin domain-containing protein</fullName>
    </recommendedName>
</protein>
<reference evidence="2 3" key="1">
    <citation type="submission" date="2018-03" db="EMBL/GenBank/DDBJ databases">
        <title>Alkalicoccus saliphilus sp. nov., isolated from a mineral pool.</title>
        <authorList>
            <person name="Zhao B."/>
        </authorList>
    </citation>
    <scope>NUCLEOTIDE SEQUENCE [LARGE SCALE GENOMIC DNA]</scope>
    <source>
        <strain evidence="2 3">6AG</strain>
    </source>
</reference>
<dbReference type="OrthoDB" id="2913333at2"/>
<sequence>MEERRNVEAWAMLMVEAKKAGMSPAEVREFLFSRKPDTVHRAGAAEKECS</sequence>
<dbReference type="GO" id="GO:0006355">
    <property type="term" value="P:regulation of DNA-templated transcription"/>
    <property type="evidence" value="ECO:0007669"/>
    <property type="project" value="InterPro"/>
</dbReference>
<dbReference type="AlphaFoldDB" id="A0A2T4U336"/>
<dbReference type="Proteomes" id="UP000240509">
    <property type="component" value="Unassembled WGS sequence"/>
</dbReference>
<dbReference type="Pfam" id="PF08671">
    <property type="entry name" value="SinI"/>
    <property type="match status" value="1"/>
</dbReference>
<accession>A0A2T4U336</accession>
<dbReference type="RefSeq" id="WP_107585940.1">
    <property type="nucleotide sequence ID" value="NZ_PZJJ01000032.1"/>
</dbReference>
<evidence type="ECO:0000259" key="1">
    <source>
        <dbReference type="PROSITE" id="PS51500"/>
    </source>
</evidence>
<evidence type="ECO:0000313" key="2">
    <source>
        <dbReference type="EMBL" id="PTL37811.1"/>
    </source>
</evidence>
<comment type="caution">
    <text evidence="2">The sequence shown here is derived from an EMBL/GenBank/DDBJ whole genome shotgun (WGS) entry which is preliminary data.</text>
</comment>
<name>A0A2T4U336_9BACI</name>
<organism evidence="2 3">
    <name type="scientific">Alkalicoccus saliphilus</name>
    <dbReference type="NCBI Taxonomy" id="200989"/>
    <lineage>
        <taxon>Bacteria</taxon>
        <taxon>Bacillati</taxon>
        <taxon>Bacillota</taxon>
        <taxon>Bacilli</taxon>
        <taxon>Bacillales</taxon>
        <taxon>Bacillaceae</taxon>
        <taxon>Alkalicoccus</taxon>
    </lineage>
</organism>
<dbReference type="PROSITE" id="PS51500">
    <property type="entry name" value="SIN"/>
    <property type="match status" value="1"/>
</dbReference>